<feature type="region of interest" description="Disordered" evidence="1">
    <location>
        <begin position="276"/>
        <end position="308"/>
    </location>
</feature>
<feature type="domain" description="DUF1771" evidence="2">
    <location>
        <begin position="334"/>
        <end position="399"/>
    </location>
</feature>
<dbReference type="PANTHER" id="PTHR47872:SF3">
    <property type="entry name" value="NUCLEAR RNA EXPORT FACTOR SDE5 ISOFORM X1"/>
    <property type="match status" value="1"/>
</dbReference>
<dbReference type="SMART" id="SM01162">
    <property type="entry name" value="DUF1771"/>
    <property type="match status" value="1"/>
</dbReference>
<keyword evidence="4" id="KW-1185">Reference proteome</keyword>
<proteinExistence type="predicted"/>
<dbReference type="Pfam" id="PF08590">
    <property type="entry name" value="DUF1771"/>
    <property type="match status" value="1"/>
</dbReference>
<evidence type="ECO:0000259" key="2">
    <source>
        <dbReference type="SMART" id="SM01162"/>
    </source>
</evidence>
<name>A0AAV8T435_9ROSI</name>
<dbReference type="Proteomes" id="UP001159364">
    <property type="component" value="Linkage Group LG06"/>
</dbReference>
<evidence type="ECO:0000313" key="3">
    <source>
        <dbReference type="EMBL" id="KAJ8761515.1"/>
    </source>
</evidence>
<dbReference type="InterPro" id="IPR056254">
    <property type="entry name" value="At5g58720/SDE5-like_UBA-like"/>
</dbReference>
<dbReference type="EMBL" id="JAIWQS010000006">
    <property type="protein sequence ID" value="KAJ8761515.1"/>
    <property type="molecule type" value="Genomic_DNA"/>
</dbReference>
<reference evidence="3 4" key="1">
    <citation type="submission" date="2021-09" db="EMBL/GenBank/DDBJ databases">
        <title>Genomic insights and catalytic innovation underlie evolution of tropane alkaloids biosynthesis.</title>
        <authorList>
            <person name="Wang Y.-J."/>
            <person name="Tian T."/>
            <person name="Huang J.-P."/>
            <person name="Huang S.-X."/>
        </authorList>
    </citation>
    <scope>NUCLEOTIDE SEQUENCE [LARGE SCALE GENOMIC DNA]</scope>
    <source>
        <strain evidence="3">KIB-2018</strain>
        <tissue evidence="3">Leaf</tissue>
    </source>
</reference>
<dbReference type="InterPro" id="IPR013899">
    <property type="entry name" value="DUF1771"/>
</dbReference>
<comment type="caution">
    <text evidence="3">The sequence shown here is derived from an EMBL/GenBank/DDBJ whole genome shotgun (WGS) entry which is preliminary data.</text>
</comment>
<dbReference type="Gene3D" id="3.30.1370.110">
    <property type="match status" value="1"/>
</dbReference>
<feature type="compositionally biased region" description="Basic residues" evidence="1">
    <location>
        <begin position="285"/>
        <end position="294"/>
    </location>
</feature>
<dbReference type="InterPro" id="IPR036063">
    <property type="entry name" value="Smr_dom_sf"/>
</dbReference>
<dbReference type="AlphaFoldDB" id="A0AAV8T435"/>
<dbReference type="PANTHER" id="PTHR47872">
    <property type="entry name" value="NUCLEAR RNA EXPORT FACTOR SDE5-RELATED"/>
    <property type="match status" value="1"/>
</dbReference>
<evidence type="ECO:0000256" key="1">
    <source>
        <dbReference type="SAM" id="MobiDB-lite"/>
    </source>
</evidence>
<protein>
    <recommendedName>
        <fullName evidence="2">DUF1771 domain-containing protein</fullName>
    </recommendedName>
</protein>
<organism evidence="3 4">
    <name type="scientific">Erythroxylum novogranatense</name>
    <dbReference type="NCBI Taxonomy" id="1862640"/>
    <lineage>
        <taxon>Eukaryota</taxon>
        <taxon>Viridiplantae</taxon>
        <taxon>Streptophyta</taxon>
        <taxon>Embryophyta</taxon>
        <taxon>Tracheophyta</taxon>
        <taxon>Spermatophyta</taxon>
        <taxon>Magnoliopsida</taxon>
        <taxon>eudicotyledons</taxon>
        <taxon>Gunneridae</taxon>
        <taxon>Pentapetalae</taxon>
        <taxon>rosids</taxon>
        <taxon>fabids</taxon>
        <taxon>Malpighiales</taxon>
        <taxon>Erythroxylaceae</taxon>
        <taxon>Erythroxylum</taxon>
    </lineage>
</organism>
<sequence length="493" mass="54875">MELSASNVSKPESEEKALKALLEAFGSSLSLEAIASAYCDAGKNANFASEILNNILKSTSTTLTHATVVEESGGESAESSDNTVFEKLTRTRASRQKLQPASAGTISGILGKNYINSVPMTDESIMTMKPVKLNANEWPISELWGGGTEDTQPDNRIHKDMEDFFFKMLGDGFQLERDVIQKVLGKCGYDMNQSMEKLLDLSAVDSDDKSKYLGTSTDKFRDAFPNSEGSSCQKTSQFIDSSGGISITNGAKLTGREQQRNDLQMEVLASFFQAPEKPKEDVPKQRVRSTRTARRPLALGKLVEEPPTDSTLELKANLVNTHQHSNRDENHEDGYQLLRKAVLEHRATMKEYYKAAVDAFAKGDYDKANKLMDQGHFFHEKAQEADEESSQKVFEINNSNTQDEISLDLHEHGPREAIRLLKCHISRLAGIPSFKYLKVIVETDEQDTSKGARRRLILKLLEKDSIKWTEGENAGTVLIHVDNINPKSLSFVK</sequence>
<gene>
    <name evidence="3" type="ORF">K2173_001650</name>
</gene>
<dbReference type="Pfam" id="PF24767">
    <property type="entry name" value="UBA_At5g58720"/>
    <property type="match status" value="1"/>
</dbReference>
<evidence type="ECO:0000313" key="4">
    <source>
        <dbReference type="Proteomes" id="UP001159364"/>
    </source>
</evidence>
<accession>A0AAV8T435</accession>